<dbReference type="InterPro" id="IPR023198">
    <property type="entry name" value="PGP-like_dom2"/>
</dbReference>
<dbReference type="PANTHER" id="PTHR47829">
    <property type="entry name" value="HYDROLASE, PUTATIVE (AFU_ORTHOLOGUE AFUA_1G12880)-RELATED"/>
    <property type="match status" value="1"/>
</dbReference>
<dbReference type="InterPro" id="IPR036412">
    <property type="entry name" value="HAD-like_sf"/>
</dbReference>
<proteinExistence type="predicted"/>
<dbReference type="SUPFAM" id="SSF56784">
    <property type="entry name" value="HAD-like"/>
    <property type="match status" value="1"/>
</dbReference>
<dbReference type="NCBIfam" id="TIGR01509">
    <property type="entry name" value="HAD-SF-IA-v3"/>
    <property type="match status" value="1"/>
</dbReference>
<dbReference type="Gene3D" id="3.40.50.1000">
    <property type="entry name" value="HAD superfamily/HAD-like"/>
    <property type="match status" value="1"/>
</dbReference>
<dbReference type="InterPro" id="IPR006439">
    <property type="entry name" value="HAD-SF_hydro_IA"/>
</dbReference>
<dbReference type="Proteomes" id="UP000265768">
    <property type="component" value="Unassembled WGS sequence"/>
</dbReference>
<organism evidence="1 2">
    <name type="scientific">Bailinhaonella thermotolerans</name>
    <dbReference type="NCBI Taxonomy" id="1070861"/>
    <lineage>
        <taxon>Bacteria</taxon>
        <taxon>Bacillati</taxon>
        <taxon>Actinomycetota</taxon>
        <taxon>Actinomycetes</taxon>
        <taxon>Streptosporangiales</taxon>
        <taxon>Streptosporangiaceae</taxon>
        <taxon>Bailinhaonella</taxon>
    </lineage>
</organism>
<comment type="caution">
    <text evidence="1">The sequence shown here is derived from an EMBL/GenBank/DDBJ whole genome shotgun (WGS) entry which is preliminary data.</text>
</comment>
<dbReference type="AlphaFoldDB" id="A0A3A4AWZ0"/>
<dbReference type="CDD" id="cd02603">
    <property type="entry name" value="HAD_sEH-N_like"/>
    <property type="match status" value="1"/>
</dbReference>
<dbReference type="Pfam" id="PF00702">
    <property type="entry name" value="Hydrolase"/>
    <property type="match status" value="1"/>
</dbReference>
<dbReference type="PANTHER" id="PTHR47829:SF1">
    <property type="entry name" value="HAD FAMILY PHOSPHATASE"/>
    <property type="match status" value="1"/>
</dbReference>
<dbReference type="Gene3D" id="1.10.150.240">
    <property type="entry name" value="Putative phosphatase, domain 2"/>
    <property type="match status" value="1"/>
</dbReference>
<accession>A0A3A4AWZ0</accession>
<evidence type="ECO:0000313" key="1">
    <source>
        <dbReference type="EMBL" id="RJL30437.1"/>
    </source>
</evidence>
<keyword evidence="2" id="KW-1185">Reference proteome</keyword>
<protein>
    <submittedName>
        <fullName evidence="1">HAD family phosphatase</fullName>
    </submittedName>
</protein>
<sequence length="213" mass="23493">MLSAIIKWIEADRIDGLHYREVMREMVRGAYGGGEGGTAAVAIEAVGQDANPVHALERGEVDTAEFERELASRLRTEDGGRPRAEGLLSRMFAGFEPVEPMYAMLRTARANGLVTVLLSNSWGNDYPRERFAETFDHVVISGEVGMRKPEERIFRHTLDLAGLDPRECVFIDDIEANIAAAEALGMIGIHHTSPEATLAELERLTGLEFPRTA</sequence>
<dbReference type="InterPro" id="IPR023214">
    <property type="entry name" value="HAD_sf"/>
</dbReference>
<name>A0A3A4AWZ0_9ACTN</name>
<gene>
    <name evidence="1" type="ORF">D5H75_22980</name>
</gene>
<reference evidence="1 2" key="1">
    <citation type="submission" date="2018-09" db="EMBL/GenBank/DDBJ databases">
        <title>YIM 75507 draft genome.</title>
        <authorList>
            <person name="Tang S."/>
            <person name="Feng Y."/>
        </authorList>
    </citation>
    <scope>NUCLEOTIDE SEQUENCE [LARGE SCALE GENOMIC DNA]</scope>
    <source>
        <strain evidence="1 2">YIM 75507</strain>
    </source>
</reference>
<dbReference type="OrthoDB" id="9795007at2"/>
<dbReference type="NCBIfam" id="TIGR01549">
    <property type="entry name" value="HAD-SF-IA-v1"/>
    <property type="match status" value="1"/>
</dbReference>
<dbReference type="InterPro" id="IPR052898">
    <property type="entry name" value="ACAD10-like"/>
</dbReference>
<dbReference type="EMBL" id="QZEY01000009">
    <property type="protein sequence ID" value="RJL30437.1"/>
    <property type="molecule type" value="Genomic_DNA"/>
</dbReference>
<evidence type="ECO:0000313" key="2">
    <source>
        <dbReference type="Proteomes" id="UP000265768"/>
    </source>
</evidence>